<sequence length="90" mass="10769">MNINDLTEIFINIHDEHYDVDDTLDRIEASIDRDDVHGMFMPFTQGVSIFFEKFDDETLELEKYQEFVIEKLQSEFGDEIGEIEFELREK</sequence>
<dbReference type="EMBL" id="KT919972">
    <property type="protein sequence ID" value="ALP47232.1"/>
    <property type="molecule type" value="Genomic_DNA"/>
</dbReference>
<name>A0A126HH70_9CAUD</name>
<reference evidence="1 2" key="1">
    <citation type="journal article" date="2016" name="Front. Microbiol.">
        <title>Comparative Functional Genomic Analysis of Two Vibrio Phages Reveals Complex Metabolic Interactions with the Host Cell.</title>
        <authorList>
            <person name="Skliros D."/>
            <person name="Kalatzis P.G."/>
            <person name="Katharios P."/>
            <person name="Flemetakis E."/>
        </authorList>
    </citation>
    <scope>NUCLEOTIDE SEQUENCE [LARGE SCALE GENOMIC DNA]</scope>
</reference>
<gene>
    <name evidence="1" type="ORF">phiGrn1_0212</name>
</gene>
<protein>
    <submittedName>
        <fullName evidence="1">Uncharacterized protein</fullName>
    </submittedName>
</protein>
<proteinExistence type="predicted"/>
<accession>A0A126HH70</accession>
<evidence type="ECO:0000313" key="2">
    <source>
        <dbReference type="Proteomes" id="UP000230575"/>
    </source>
</evidence>
<organism evidence="1 2">
    <name type="scientific">Vibrio phage phi-Grn1</name>
    <dbReference type="NCBI Taxonomy" id="1747713"/>
    <lineage>
        <taxon>Viruses</taxon>
        <taxon>Duplodnaviria</taxon>
        <taxon>Heunggongvirae</taxon>
        <taxon>Uroviricota</taxon>
        <taxon>Caudoviricetes</taxon>
        <taxon>Pantevenvirales</taxon>
        <taxon>Straboviridae</taxon>
        <taxon>Schizotequatrovirus</taxon>
        <taxon>Schizotequatrovirus valkk3</taxon>
    </lineage>
</organism>
<dbReference type="Proteomes" id="UP000230575">
    <property type="component" value="Segment"/>
</dbReference>
<evidence type="ECO:0000313" key="1">
    <source>
        <dbReference type="EMBL" id="ALP47232.1"/>
    </source>
</evidence>